<dbReference type="Gene3D" id="2.30.130.40">
    <property type="entry name" value="LON domain-like"/>
    <property type="match status" value="1"/>
</dbReference>
<comment type="caution">
    <text evidence="3">The sequence shown here is derived from an EMBL/GenBank/DDBJ whole genome shotgun (WGS) entry which is preliminary data.</text>
</comment>
<evidence type="ECO:0000256" key="1">
    <source>
        <dbReference type="SAM" id="Phobius"/>
    </source>
</evidence>
<keyword evidence="1" id="KW-0812">Transmembrane</keyword>
<keyword evidence="1" id="KW-0472">Membrane</keyword>
<dbReference type="InterPro" id="IPR003111">
    <property type="entry name" value="Lon_prtase_N"/>
</dbReference>
<dbReference type="Pfam" id="PF02190">
    <property type="entry name" value="LON_substr_bdg"/>
    <property type="match status" value="1"/>
</dbReference>
<dbReference type="PANTHER" id="PTHR46732">
    <property type="entry name" value="ATP-DEPENDENT PROTEASE LA (LON) DOMAIN PROTEIN"/>
    <property type="match status" value="1"/>
</dbReference>
<dbReference type="AlphaFoldDB" id="A0A8J3TB74"/>
<dbReference type="EMBL" id="BOON01000016">
    <property type="protein sequence ID" value="GII22106.1"/>
    <property type="molecule type" value="Genomic_DNA"/>
</dbReference>
<gene>
    <name evidence="3" type="ORF">Pme01_17030</name>
</gene>
<keyword evidence="1" id="KW-1133">Transmembrane helix</keyword>
<proteinExistence type="predicted"/>
<evidence type="ECO:0000313" key="3">
    <source>
        <dbReference type="EMBL" id="GII22106.1"/>
    </source>
</evidence>
<sequence>MRHRASDTLSGVTAALPLFPLGTVLFPGLVLPLHIFEERYRKLMRDLMALPADEAREFGVVAIRSGWEVEHATPGGESSDGLTTSTSLSLYEVGCSAQVRQVTEHPDGRFDIVTVGRRRFRIVDVDTTAGPYLHGRVEWLDESAGEPGLADALAPGVLEVFQRYLRMLRGETSTGEQLPDDPNVLSHLVAATASLTMEDRQSLLAEPDTVSRLRAERKLLSREVALLDQIRAVPATLAELSNRSAPN</sequence>
<protein>
    <recommendedName>
        <fullName evidence="2">Lon N-terminal domain-containing protein</fullName>
    </recommendedName>
</protein>
<dbReference type="InterPro" id="IPR015947">
    <property type="entry name" value="PUA-like_sf"/>
</dbReference>
<organism evidence="3 4">
    <name type="scientific">Planosporangium mesophilum</name>
    <dbReference type="NCBI Taxonomy" id="689768"/>
    <lineage>
        <taxon>Bacteria</taxon>
        <taxon>Bacillati</taxon>
        <taxon>Actinomycetota</taxon>
        <taxon>Actinomycetes</taxon>
        <taxon>Micromonosporales</taxon>
        <taxon>Micromonosporaceae</taxon>
        <taxon>Planosporangium</taxon>
    </lineage>
</organism>
<evidence type="ECO:0000259" key="2">
    <source>
        <dbReference type="PROSITE" id="PS51787"/>
    </source>
</evidence>
<dbReference type="PANTHER" id="PTHR46732:SF8">
    <property type="entry name" value="ATP-DEPENDENT PROTEASE LA (LON) DOMAIN PROTEIN"/>
    <property type="match status" value="1"/>
</dbReference>
<dbReference type="SMART" id="SM00464">
    <property type="entry name" value="LON"/>
    <property type="match status" value="1"/>
</dbReference>
<dbReference type="Proteomes" id="UP000599074">
    <property type="component" value="Unassembled WGS sequence"/>
</dbReference>
<name>A0A8J3TB74_9ACTN</name>
<dbReference type="InterPro" id="IPR046336">
    <property type="entry name" value="Lon_prtase_N_sf"/>
</dbReference>
<feature type="domain" description="Lon N-terminal" evidence="2">
    <location>
        <begin position="13"/>
        <end position="224"/>
    </location>
</feature>
<dbReference type="Gene3D" id="1.20.58.1480">
    <property type="match status" value="1"/>
</dbReference>
<evidence type="ECO:0000313" key="4">
    <source>
        <dbReference type="Proteomes" id="UP000599074"/>
    </source>
</evidence>
<reference evidence="3" key="1">
    <citation type="submission" date="2021-01" db="EMBL/GenBank/DDBJ databases">
        <title>Whole genome shotgun sequence of Planosporangium mesophilum NBRC 109066.</title>
        <authorList>
            <person name="Komaki H."/>
            <person name="Tamura T."/>
        </authorList>
    </citation>
    <scope>NUCLEOTIDE SEQUENCE</scope>
    <source>
        <strain evidence="3">NBRC 109066</strain>
    </source>
</reference>
<accession>A0A8J3TB74</accession>
<dbReference type="PROSITE" id="PS51787">
    <property type="entry name" value="LON_N"/>
    <property type="match status" value="1"/>
</dbReference>
<dbReference type="SUPFAM" id="SSF88697">
    <property type="entry name" value="PUA domain-like"/>
    <property type="match status" value="1"/>
</dbReference>
<keyword evidence="4" id="KW-1185">Reference proteome</keyword>
<feature type="transmembrane region" description="Helical" evidence="1">
    <location>
        <begin position="12"/>
        <end position="36"/>
    </location>
</feature>